<dbReference type="GO" id="GO:0080042">
    <property type="term" value="F:ADP-glucose pyrophosphohydrolase activity"/>
    <property type="evidence" value="ECO:0007669"/>
    <property type="project" value="TreeGrafter"/>
</dbReference>
<dbReference type="EMBL" id="KN847523">
    <property type="protein sequence ID" value="KIV90891.1"/>
    <property type="molecule type" value="Genomic_DNA"/>
</dbReference>
<dbReference type="Proteomes" id="UP000054302">
    <property type="component" value="Unassembled WGS sequence"/>
</dbReference>
<reference evidence="4 5" key="1">
    <citation type="submission" date="2015-01" db="EMBL/GenBank/DDBJ databases">
        <title>The Genome Sequence of Exophiala mesophila CBS40295.</title>
        <authorList>
            <consortium name="The Broad Institute Genomics Platform"/>
            <person name="Cuomo C."/>
            <person name="de Hoog S."/>
            <person name="Gorbushina A."/>
            <person name="Stielow B."/>
            <person name="Teixiera M."/>
            <person name="Abouelleil A."/>
            <person name="Chapman S.B."/>
            <person name="Priest M."/>
            <person name="Young S.K."/>
            <person name="Wortman J."/>
            <person name="Nusbaum C."/>
            <person name="Birren B."/>
        </authorList>
    </citation>
    <scope>NUCLEOTIDE SEQUENCE [LARGE SCALE GENOMIC DNA]</scope>
    <source>
        <strain evidence="4 5">CBS 40295</strain>
    </source>
</reference>
<evidence type="ECO:0000313" key="4">
    <source>
        <dbReference type="EMBL" id="KIV90891.1"/>
    </source>
</evidence>
<dbReference type="HOGENOM" id="CLU_070130_0_0_1"/>
<dbReference type="CDD" id="cd03424">
    <property type="entry name" value="NUDIX_ADPRase_Nudt5_UGPPase_Nudt14"/>
    <property type="match status" value="1"/>
</dbReference>
<dbReference type="GO" id="GO:0006753">
    <property type="term" value="P:nucleoside phosphate metabolic process"/>
    <property type="evidence" value="ECO:0007669"/>
    <property type="project" value="TreeGrafter"/>
</dbReference>
<organism evidence="4 5">
    <name type="scientific">Exophiala mesophila</name>
    <name type="common">Black yeast-like fungus</name>
    <dbReference type="NCBI Taxonomy" id="212818"/>
    <lineage>
        <taxon>Eukaryota</taxon>
        <taxon>Fungi</taxon>
        <taxon>Dikarya</taxon>
        <taxon>Ascomycota</taxon>
        <taxon>Pezizomycotina</taxon>
        <taxon>Eurotiomycetes</taxon>
        <taxon>Chaetothyriomycetidae</taxon>
        <taxon>Chaetothyriales</taxon>
        <taxon>Herpotrichiellaceae</taxon>
        <taxon>Exophiala</taxon>
    </lineage>
</organism>
<dbReference type="InterPro" id="IPR015797">
    <property type="entry name" value="NUDIX_hydrolase-like_dom_sf"/>
</dbReference>
<dbReference type="Gene3D" id="3.90.79.10">
    <property type="entry name" value="Nucleoside Triphosphate Pyrophosphohydrolase"/>
    <property type="match status" value="1"/>
</dbReference>
<dbReference type="InterPro" id="IPR000086">
    <property type="entry name" value="NUDIX_hydrolase_dom"/>
</dbReference>
<dbReference type="AlphaFoldDB" id="A0A0D1XS00"/>
<dbReference type="VEuPathDB" id="FungiDB:PV10_05495"/>
<evidence type="ECO:0000259" key="3">
    <source>
        <dbReference type="PROSITE" id="PS51462"/>
    </source>
</evidence>
<evidence type="ECO:0000313" key="5">
    <source>
        <dbReference type="Proteomes" id="UP000054302"/>
    </source>
</evidence>
<accession>A0A0D1XS00</accession>
<sequence length="333" mass="36600">MVASLHLRPRHLKKLDLGIFSTIHLRSSIHSVHTFTKMSSTPPKDETFSLPATKHNPVVSVTIPSHLTHKLNQEMIENYPAFNLWRSTLINSLSLQHSLPSHPFHARPYTLRRVDIQSLDVFTNSKIGFLKFVASVTNDSGESLSGSVFMRGGSVAMLIILTPSTNNTTTTVTGESEEYAILTIQPRIAAGSLSFVEIPAGMVDDGGTFAGTAAREIKEETGLEIHQDELLDLTALAADNDHPDQDSSEILQSATYPSPGGSDEHIPIFLARKALPLQEIEALKGKLTGLRDQGEKITLKIVPLRRVWREAARDGKTLAALTLYRELKLEGKI</sequence>
<comment type="cofactor">
    <cofactor evidence="1">
        <name>Mg(2+)</name>
        <dbReference type="ChEBI" id="CHEBI:18420"/>
    </cofactor>
</comment>
<dbReference type="OrthoDB" id="10249920at2759"/>
<evidence type="ECO:0000256" key="1">
    <source>
        <dbReference type="ARBA" id="ARBA00001946"/>
    </source>
</evidence>
<gene>
    <name evidence="4" type="ORF">PV10_05495</name>
</gene>
<keyword evidence="2" id="KW-0378">Hydrolase</keyword>
<protein>
    <recommendedName>
        <fullName evidence="3">Nudix hydrolase domain-containing protein</fullName>
    </recommendedName>
</protein>
<dbReference type="GeneID" id="27323340"/>
<dbReference type="GO" id="GO:0080041">
    <property type="term" value="F:ADP-ribose pyrophosphohydrolase activity"/>
    <property type="evidence" value="ECO:0007669"/>
    <property type="project" value="TreeGrafter"/>
</dbReference>
<dbReference type="SUPFAM" id="SSF55811">
    <property type="entry name" value="Nudix"/>
    <property type="match status" value="1"/>
</dbReference>
<dbReference type="Pfam" id="PF00293">
    <property type="entry name" value="NUDIX"/>
    <property type="match status" value="1"/>
</dbReference>
<dbReference type="OMA" id="WRSTLIN"/>
<dbReference type="GO" id="GO:0019693">
    <property type="term" value="P:ribose phosphate metabolic process"/>
    <property type="evidence" value="ECO:0007669"/>
    <property type="project" value="TreeGrafter"/>
</dbReference>
<dbReference type="PROSITE" id="PS51462">
    <property type="entry name" value="NUDIX"/>
    <property type="match status" value="1"/>
</dbReference>
<dbReference type="STRING" id="212818.A0A0D1XS00"/>
<evidence type="ECO:0000256" key="2">
    <source>
        <dbReference type="ARBA" id="ARBA00022801"/>
    </source>
</evidence>
<dbReference type="PANTHER" id="PTHR11839">
    <property type="entry name" value="UDP/ADP-SUGAR PYROPHOSPHATASE"/>
    <property type="match status" value="1"/>
</dbReference>
<proteinExistence type="predicted"/>
<name>A0A0D1XS00_EXOME</name>
<feature type="domain" description="Nudix hydrolase" evidence="3">
    <location>
        <begin position="150"/>
        <end position="325"/>
    </location>
</feature>
<dbReference type="RefSeq" id="XP_016222465.1">
    <property type="nucleotide sequence ID" value="XM_016370172.1"/>
</dbReference>
<keyword evidence="5" id="KW-1185">Reference proteome</keyword>
<dbReference type="PANTHER" id="PTHR11839:SF18">
    <property type="entry name" value="NUDIX HYDROLASE DOMAIN-CONTAINING PROTEIN"/>
    <property type="match status" value="1"/>
</dbReference>